<dbReference type="AlphaFoldDB" id="A0A2S6I0L5"/>
<gene>
    <name evidence="4" type="ORF">CLV84_3679</name>
</gene>
<keyword evidence="5" id="KW-1185">Reference proteome</keyword>
<dbReference type="InterPro" id="IPR050832">
    <property type="entry name" value="Bact_Acetyltransf"/>
</dbReference>
<protein>
    <submittedName>
        <fullName evidence="4">Ribosomal protein S18 acetylase RimI-like enzyme</fullName>
    </submittedName>
</protein>
<comment type="caution">
    <text evidence="4">The sequence shown here is derived from an EMBL/GenBank/DDBJ whole genome shotgun (WGS) entry which is preliminary data.</text>
</comment>
<dbReference type="Pfam" id="PF00583">
    <property type="entry name" value="Acetyltransf_1"/>
    <property type="match status" value="1"/>
</dbReference>
<dbReference type="Proteomes" id="UP000237662">
    <property type="component" value="Unassembled WGS sequence"/>
</dbReference>
<keyword evidence="4" id="KW-0687">Ribonucleoprotein</keyword>
<feature type="domain" description="N-acetyltransferase" evidence="3">
    <location>
        <begin position="6"/>
        <end position="164"/>
    </location>
</feature>
<evidence type="ECO:0000256" key="1">
    <source>
        <dbReference type="ARBA" id="ARBA00022679"/>
    </source>
</evidence>
<dbReference type="RefSeq" id="WP_104421249.1">
    <property type="nucleotide sequence ID" value="NZ_PTJC01000007.1"/>
</dbReference>
<proteinExistence type="predicted"/>
<keyword evidence="4" id="KW-0689">Ribosomal protein</keyword>
<name>A0A2S6I0L5_9BACT</name>
<accession>A0A2S6I0L5</accession>
<dbReference type="SUPFAM" id="SSF55729">
    <property type="entry name" value="Acyl-CoA N-acyltransferases (Nat)"/>
    <property type="match status" value="1"/>
</dbReference>
<dbReference type="Gene3D" id="3.40.630.30">
    <property type="match status" value="1"/>
</dbReference>
<dbReference type="PANTHER" id="PTHR43877:SF1">
    <property type="entry name" value="ACETYLTRANSFERASE"/>
    <property type="match status" value="1"/>
</dbReference>
<organism evidence="4 5">
    <name type="scientific">Neolewinella xylanilytica</name>
    <dbReference type="NCBI Taxonomy" id="1514080"/>
    <lineage>
        <taxon>Bacteria</taxon>
        <taxon>Pseudomonadati</taxon>
        <taxon>Bacteroidota</taxon>
        <taxon>Saprospiria</taxon>
        <taxon>Saprospirales</taxon>
        <taxon>Lewinellaceae</taxon>
        <taxon>Neolewinella</taxon>
    </lineage>
</organism>
<evidence type="ECO:0000256" key="2">
    <source>
        <dbReference type="ARBA" id="ARBA00023315"/>
    </source>
</evidence>
<dbReference type="OrthoDB" id="5292888at2"/>
<keyword evidence="2" id="KW-0012">Acyltransferase</keyword>
<evidence type="ECO:0000313" key="5">
    <source>
        <dbReference type="Proteomes" id="UP000237662"/>
    </source>
</evidence>
<reference evidence="4 5" key="1">
    <citation type="submission" date="2018-02" db="EMBL/GenBank/DDBJ databases">
        <title>Genomic Encyclopedia of Archaeal and Bacterial Type Strains, Phase II (KMG-II): from individual species to whole genera.</title>
        <authorList>
            <person name="Goeker M."/>
        </authorList>
    </citation>
    <scope>NUCLEOTIDE SEQUENCE [LARGE SCALE GENOMIC DNA]</scope>
    <source>
        <strain evidence="4 5">DSM 29526</strain>
    </source>
</reference>
<dbReference type="InterPro" id="IPR016181">
    <property type="entry name" value="Acyl_CoA_acyltransferase"/>
</dbReference>
<dbReference type="GO" id="GO:0016747">
    <property type="term" value="F:acyltransferase activity, transferring groups other than amino-acyl groups"/>
    <property type="evidence" value="ECO:0007669"/>
    <property type="project" value="InterPro"/>
</dbReference>
<dbReference type="CDD" id="cd04301">
    <property type="entry name" value="NAT_SF"/>
    <property type="match status" value="1"/>
</dbReference>
<evidence type="ECO:0000313" key="4">
    <source>
        <dbReference type="EMBL" id="PPK84519.1"/>
    </source>
</evidence>
<dbReference type="PANTHER" id="PTHR43877">
    <property type="entry name" value="AMINOALKYLPHOSPHONATE N-ACETYLTRANSFERASE-RELATED-RELATED"/>
    <property type="match status" value="1"/>
</dbReference>
<dbReference type="EMBL" id="PTJC01000007">
    <property type="protein sequence ID" value="PPK84519.1"/>
    <property type="molecule type" value="Genomic_DNA"/>
</dbReference>
<evidence type="ECO:0000259" key="3">
    <source>
        <dbReference type="PROSITE" id="PS51186"/>
    </source>
</evidence>
<sequence>MSATTVTYRPATPFDAPRIAALHAQSWQENYRGALTDEYLDREATAERLSVWTERFSQPNDDMQVMLAEAGNQLVGFCCVFLHHDPQDGALLDNLHVRAEYQGRGVGRRLIRWAAVIAVAADPENRLHLWVLKTNTSAAAVYRHLGGRTGRTESKQLVPGQPAPVEAICVHFDAEQLI</sequence>
<keyword evidence="1" id="KW-0808">Transferase</keyword>
<dbReference type="GO" id="GO:0005840">
    <property type="term" value="C:ribosome"/>
    <property type="evidence" value="ECO:0007669"/>
    <property type="project" value="UniProtKB-KW"/>
</dbReference>
<dbReference type="InterPro" id="IPR000182">
    <property type="entry name" value="GNAT_dom"/>
</dbReference>
<dbReference type="PROSITE" id="PS51186">
    <property type="entry name" value="GNAT"/>
    <property type="match status" value="1"/>
</dbReference>